<dbReference type="Proteomes" id="UP000005317">
    <property type="component" value="Unassembled WGS sequence"/>
</dbReference>
<dbReference type="InterPro" id="IPR010985">
    <property type="entry name" value="Ribbon_hlx_hlx"/>
</dbReference>
<dbReference type="RefSeq" id="WP_002710103.1">
    <property type="nucleotide sequence ID" value="NZ_JH651384.1"/>
</dbReference>
<dbReference type="GO" id="GO:0005737">
    <property type="term" value="C:cytoplasm"/>
    <property type="evidence" value="ECO:0007669"/>
    <property type="project" value="UniProtKB-SubCell"/>
</dbReference>
<accession>A0A656HJ52</accession>
<name>A0A656HJ52_THINJ</name>
<dbReference type="GO" id="GO:0003677">
    <property type="term" value="F:DNA binding"/>
    <property type="evidence" value="ECO:0007669"/>
    <property type="project" value="UniProtKB-KW"/>
</dbReference>
<proteinExistence type="predicted"/>
<dbReference type="EMBL" id="JH651384">
    <property type="protein sequence ID" value="EIJ36222.1"/>
    <property type="molecule type" value="Genomic_DNA"/>
</dbReference>
<protein>
    <submittedName>
        <fullName evidence="1">Uncharacterized protein</fullName>
    </submittedName>
</protein>
<gene>
    <name evidence="1" type="ORF">Thini_3719</name>
</gene>
<keyword evidence="2" id="KW-1185">Reference proteome</keyword>
<dbReference type="InterPro" id="IPR013321">
    <property type="entry name" value="Arc_rbn_hlx_hlx"/>
</dbReference>
<dbReference type="OrthoDB" id="6629982at2"/>
<dbReference type="AlphaFoldDB" id="A0A656HJ52"/>
<dbReference type="SUPFAM" id="SSF47598">
    <property type="entry name" value="Ribbon-helix-helix"/>
    <property type="match status" value="1"/>
</dbReference>
<evidence type="ECO:0000313" key="2">
    <source>
        <dbReference type="Proteomes" id="UP000005317"/>
    </source>
</evidence>
<dbReference type="GO" id="GO:0006355">
    <property type="term" value="P:regulation of DNA-templated transcription"/>
    <property type="evidence" value="ECO:0007669"/>
    <property type="project" value="InterPro"/>
</dbReference>
<organism evidence="1 2">
    <name type="scientific">Thiothrix nivea (strain ATCC 35100 / DSM 5205 / JP2)</name>
    <dbReference type="NCBI Taxonomy" id="870187"/>
    <lineage>
        <taxon>Bacteria</taxon>
        <taxon>Pseudomonadati</taxon>
        <taxon>Pseudomonadota</taxon>
        <taxon>Gammaproteobacteria</taxon>
        <taxon>Thiotrichales</taxon>
        <taxon>Thiotrichaceae</taxon>
        <taxon>Thiothrix</taxon>
    </lineage>
</organism>
<sequence length="99" mass="11060">MTTDNRPPPYSIRLAPELRAKLEEAAKITGRTLPAEISARLESTFHDEPLSLAAQLAPIMQAKHTTASTPTPSSKELFMMLEELRGRVEELERRTSDTL</sequence>
<reference evidence="2" key="1">
    <citation type="journal article" date="2011" name="Stand. Genomic Sci.">
        <title>Genome sequence of the filamentous, gliding Thiothrix nivea neotype strain (JP2(T)).</title>
        <authorList>
            <person name="Lapidus A."/>
            <person name="Nolan M."/>
            <person name="Lucas S."/>
            <person name="Glavina Del Rio T."/>
            <person name="Tice H."/>
            <person name="Cheng J.F."/>
            <person name="Tapia R."/>
            <person name="Han C."/>
            <person name="Goodwin L."/>
            <person name="Pitluck S."/>
            <person name="Liolios K."/>
            <person name="Pagani I."/>
            <person name="Ivanova N."/>
            <person name="Huntemann M."/>
            <person name="Mavromatis K."/>
            <person name="Mikhailova N."/>
            <person name="Pati A."/>
            <person name="Chen A."/>
            <person name="Palaniappan K."/>
            <person name="Land M."/>
            <person name="Brambilla E.M."/>
            <person name="Rohde M."/>
            <person name="Abt B."/>
            <person name="Verbarg S."/>
            <person name="Goker M."/>
            <person name="Bristow J."/>
            <person name="Eisen J.A."/>
            <person name="Markowitz V."/>
            <person name="Hugenholtz P."/>
            <person name="Kyrpides N.C."/>
            <person name="Klenk H.P."/>
            <person name="Woyke T."/>
        </authorList>
    </citation>
    <scope>NUCLEOTIDE SEQUENCE [LARGE SCALE GENOMIC DNA]</scope>
    <source>
        <strain evidence="2">ATCC 35100 / DSM 5205 / JP2</strain>
    </source>
</reference>
<evidence type="ECO:0000313" key="1">
    <source>
        <dbReference type="EMBL" id="EIJ36222.1"/>
    </source>
</evidence>
<dbReference type="Gene3D" id="1.10.1220.10">
    <property type="entry name" value="Met repressor-like"/>
    <property type="match status" value="1"/>
</dbReference>